<feature type="compositionally biased region" description="Low complexity" evidence="1">
    <location>
        <begin position="1"/>
        <end position="15"/>
    </location>
</feature>
<proteinExistence type="predicted"/>
<evidence type="ECO:0000259" key="2">
    <source>
        <dbReference type="PROSITE" id="PS50144"/>
    </source>
</evidence>
<evidence type="ECO:0000256" key="1">
    <source>
        <dbReference type="SAM" id="MobiDB-lite"/>
    </source>
</evidence>
<evidence type="ECO:0000313" key="4">
    <source>
        <dbReference type="Proteomes" id="UP000239649"/>
    </source>
</evidence>
<name>A0A2P6V7J9_9CHLO</name>
<dbReference type="GO" id="GO:0016787">
    <property type="term" value="F:hydrolase activity"/>
    <property type="evidence" value="ECO:0007669"/>
    <property type="project" value="UniProtKB-KW"/>
</dbReference>
<feature type="region of interest" description="Disordered" evidence="1">
    <location>
        <begin position="1"/>
        <end position="47"/>
    </location>
</feature>
<dbReference type="EMBL" id="LHPF02000022">
    <property type="protein sequence ID" value="PSC70069.1"/>
    <property type="molecule type" value="Genomic_DNA"/>
</dbReference>
<dbReference type="InterPro" id="IPR008974">
    <property type="entry name" value="TRAF-like"/>
</dbReference>
<keyword evidence="3" id="KW-0378">Hydrolase</keyword>
<evidence type="ECO:0000313" key="3">
    <source>
        <dbReference type="EMBL" id="PSC70069.1"/>
    </source>
</evidence>
<dbReference type="Gene3D" id="2.60.210.10">
    <property type="entry name" value="Apoptosis, Tumor Necrosis Factor Receptor Associated Protein 2, Chain A"/>
    <property type="match status" value="1"/>
</dbReference>
<dbReference type="Proteomes" id="UP000239649">
    <property type="component" value="Unassembled WGS sequence"/>
</dbReference>
<gene>
    <name evidence="3" type="ORF">C2E20_6442</name>
</gene>
<organism evidence="3 4">
    <name type="scientific">Micractinium conductrix</name>
    <dbReference type="NCBI Taxonomy" id="554055"/>
    <lineage>
        <taxon>Eukaryota</taxon>
        <taxon>Viridiplantae</taxon>
        <taxon>Chlorophyta</taxon>
        <taxon>core chlorophytes</taxon>
        <taxon>Trebouxiophyceae</taxon>
        <taxon>Chlorellales</taxon>
        <taxon>Chlorellaceae</taxon>
        <taxon>Chlorella clade</taxon>
        <taxon>Micractinium</taxon>
    </lineage>
</organism>
<dbReference type="Pfam" id="PF22486">
    <property type="entry name" value="MATH_2"/>
    <property type="match status" value="1"/>
</dbReference>
<feature type="compositionally biased region" description="Pro residues" evidence="1">
    <location>
        <begin position="21"/>
        <end position="45"/>
    </location>
</feature>
<dbReference type="CDD" id="cd00121">
    <property type="entry name" value="MATH"/>
    <property type="match status" value="1"/>
</dbReference>
<dbReference type="InterPro" id="IPR002083">
    <property type="entry name" value="MATH/TRAF_dom"/>
</dbReference>
<dbReference type="AlphaFoldDB" id="A0A2P6V7J9"/>
<comment type="caution">
    <text evidence="3">The sequence shown here is derived from an EMBL/GenBank/DDBJ whole genome shotgun (WGS) entry which is preliminary data.</text>
</comment>
<accession>A0A2P6V7J9</accession>
<keyword evidence="4" id="KW-1185">Reference proteome</keyword>
<feature type="domain" description="MATH" evidence="2">
    <location>
        <begin position="228"/>
        <end position="362"/>
    </location>
</feature>
<dbReference type="PROSITE" id="PS50144">
    <property type="entry name" value="MATH"/>
    <property type="match status" value="1"/>
</dbReference>
<dbReference type="SUPFAM" id="SSF49599">
    <property type="entry name" value="TRAF domain-like"/>
    <property type="match status" value="1"/>
</dbReference>
<reference evidence="3 4" key="1">
    <citation type="journal article" date="2018" name="Plant J.">
        <title>Genome sequences of Chlorella sorokiniana UTEX 1602 and Micractinium conductrix SAG 241.80: implications to maltose excretion by a green alga.</title>
        <authorList>
            <person name="Arriola M.B."/>
            <person name="Velmurugan N."/>
            <person name="Zhang Y."/>
            <person name="Plunkett M.H."/>
            <person name="Hondzo H."/>
            <person name="Barney B.M."/>
        </authorList>
    </citation>
    <scope>NUCLEOTIDE SEQUENCE [LARGE SCALE GENOMIC DNA]</scope>
    <source>
        <strain evidence="3 4">SAG 241.80</strain>
    </source>
</reference>
<sequence length="376" mass="39433">MVPGAAQQGAPAGGPLNFGLMPPPHMPPAPAAPALRPPSPPPPHPSLDLSAPAIVLGALDPALPHAFYLSDPSLSVEEAAFLLRLLYAPRDASPATLAALGERLPAVAALAHKLDVPALLSALKGYLTGLCYASSSDVPQLLHGLRTAQSALFEGMEEEILDALAARLTTTANHFVSALQVPALQALDSSILAQIVFRLAQQGLAMSVVTSAHMPAISDVCPAGMGQVGGFTFSTYNFRPEERPLHSPWVEVGKLCWRAIVFPRGNSEGAADRYLSVFLELGSSGATRTCVACAAATVKVTLLGEDPAGEGGHAQQTPPGEPVIFNRQQPARGWRQFIPLASLHSPEGGLLPRNRLRLRFDIAVHSMQRAEDAAAA</sequence>
<protein>
    <submittedName>
        <fullName evidence="3">Ubiquitin carboxyl-terminal hydrolase isoform A</fullName>
    </submittedName>
</protein>